<feature type="non-terminal residue" evidence="1">
    <location>
        <position position="1"/>
    </location>
</feature>
<keyword evidence="2" id="KW-1185">Reference proteome</keyword>
<proteinExistence type="predicted"/>
<name>A0ABP0SVG5_9DINO</name>
<comment type="caution">
    <text evidence="1">The sequence shown here is derived from an EMBL/GenBank/DDBJ whole genome shotgun (WGS) entry which is preliminary data.</text>
</comment>
<dbReference type="Proteomes" id="UP001642484">
    <property type="component" value="Unassembled WGS sequence"/>
</dbReference>
<dbReference type="EMBL" id="CAXAMN010028349">
    <property type="protein sequence ID" value="CAK9116191.1"/>
    <property type="molecule type" value="Genomic_DNA"/>
</dbReference>
<evidence type="ECO:0000313" key="1">
    <source>
        <dbReference type="EMBL" id="CAK9116191.1"/>
    </source>
</evidence>
<reference evidence="1 2" key="1">
    <citation type="submission" date="2024-02" db="EMBL/GenBank/DDBJ databases">
        <authorList>
            <person name="Chen Y."/>
            <person name="Shah S."/>
            <person name="Dougan E. K."/>
            <person name="Thang M."/>
            <person name="Chan C."/>
        </authorList>
    </citation>
    <scope>NUCLEOTIDE SEQUENCE [LARGE SCALE GENOMIC DNA]</scope>
</reference>
<accession>A0ABP0SVG5</accession>
<organism evidence="1 2">
    <name type="scientific">Durusdinium trenchii</name>
    <dbReference type="NCBI Taxonomy" id="1381693"/>
    <lineage>
        <taxon>Eukaryota</taxon>
        <taxon>Sar</taxon>
        <taxon>Alveolata</taxon>
        <taxon>Dinophyceae</taxon>
        <taxon>Suessiales</taxon>
        <taxon>Symbiodiniaceae</taxon>
        <taxon>Durusdinium</taxon>
    </lineage>
</organism>
<protein>
    <submittedName>
        <fullName evidence="1">Uncharacterized protein</fullName>
    </submittedName>
</protein>
<gene>
    <name evidence="1" type="ORF">CCMP2556_LOCUS53843</name>
</gene>
<feature type="non-terminal residue" evidence="1">
    <location>
        <position position="87"/>
    </location>
</feature>
<evidence type="ECO:0000313" key="2">
    <source>
        <dbReference type="Proteomes" id="UP001642484"/>
    </source>
</evidence>
<sequence>TLPRRGVVHVTSLSAHLPQWLHVQPYRDSLLHAVSDLINGQEDLHLQLAQVRTPDGDGLGSDGPYGTATSCLAAVVVAVTALSNPEK</sequence>